<gene>
    <name evidence="1" type="primary">anmK</name>
    <name evidence="2" type="ORF">CL52_17840</name>
</gene>
<dbReference type="Pfam" id="PF03702">
    <property type="entry name" value="AnmK"/>
    <property type="match status" value="1"/>
</dbReference>
<comment type="pathway">
    <text evidence="1">Cell wall biogenesis; peptidoglycan recycling.</text>
</comment>
<dbReference type="InterPro" id="IPR043129">
    <property type="entry name" value="ATPase_NBD"/>
</dbReference>
<sequence length="365" mass="38492">MSVLHYLGVMSGTSLDGLDIALVEQSDRPRLVASHFLPMPARLRAELLALCEPGQDELARAAIAENEWARLAANAIGELLDAQALSPAAVRAIGSHGQTVRHEPQRGFTIQIGNPALLAELSGISVVADFRRRDVAAGGQGAPLVPAFHHALFADGRTRQAVLNIGGFSNLSLLAPEQPVRGFDCGPGNVLMDAFIQREQGLAFDRDGAWAAGGSPDSDLLSAFLKDGFFATSGPKSTGRELFNLAWLDRHLAERAPIAGQDVQATLLELTARSISEALASAQPGTERVLVCGGGARNKALMQRIAQLVSPAEVLPTDSLGIPADWVEAMAFAWLAHCCLERIPGNEPEVTGAAGPRVLGAIYPA</sequence>
<dbReference type="PANTHER" id="PTHR30605:SF0">
    <property type="entry name" value="ANHYDRO-N-ACETYLMURAMIC ACID KINASE"/>
    <property type="match status" value="1"/>
</dbReference>
<comment type="similarity">
    <text evidence="1">Belongs to the anhydro-N-acetylmuramic acid kinase family.</text>
</comment>
<keyword evidence="1" id="KW-0808">Transferase</keyword>
<dbReference type="InterPro" id="IPR005338">
    <property type="entry name" value="Anhydro_N_Ac-Mur_kinase"/>
</dbReference>
<dbReference type="SUPFAM" id="SSF53067">
    <property type="entry name" value="Actin-like ATPase domain"/>
    <property type="match status" value="1"/>
</dbReference>
<keyword evidence="1" id="KW-0067">ATP-binding</keyword>
<dbReference type="EMBL" id="CP007511">
    <property type="protein sequence ID" value="AJE16803.1"/>
    <property type="molecule type" value="Genomic_DNA"/>
</dbReference>
<reference evidence="2 3" key="2">
    <citation type="journal article" name="Genome Announc.">
        <title>Complete Genome Sequence of Pseudomonas balearica DSM 6083T.</title>
        <authorList>
            <person name="Bennasar-Figueras A."/>
            <person name="Salva-Serra F."/>
            <person name="Jaen-Luchoro D."/>
            <person name="Segui C."/>
            <person name="Aliaga F."/>
            <person name="Busquets A."/>
            <person name="Gomila M."/>
            <person name="Moore E.R."/>
            <person name="Lalucat J."/>
        </authorList>
    </citation>
    <scope>NUCLEOTIDE SEQUENCE [LARGE SCALE GENOMIC DNA]</scope>
    <source>
        <strain evidence="3">DSM 6083</strain>
    </source>
</reference>
<dbReference type="GO" id="GO:0006040">
    <property type="term" value="P:amino sugar metabolic process"/>
    <property type="evidence" value="ECO:0007669"/>
    <property type="project" value="InterPro"/>
</dbReference>
<accession>A0A8D3Y3W6</accession>
<comment type="catalytic activity">
    <reaction evidence="1">
        <text>1,6-anhydro-N-acetyl-beta-muramate + ATP + H2O = N-acetyl-D-muramate 6-phosphate + ADP + H(+)</text>
        <dbReference type="Rhea" id="RHEA:24952"/>
        <dbReference type="ChEBI" id="CHEBI:15377"/>
        <dbReference type="ChEBI" id="CHEBI:15378"/>
        <dbReference type="ChEBI" id="CHEBI:30616"/>
        <dbReference type="ChEBI" id="CHEBI:58690"/>
        <dbReference type="ChEBI" id="CHEBI:58722"/>
        <dbReference type="ChEBI" id="CHEBI:456216"/>
        <dbReference type="EC" id="2.7.1.170"/>
    </reaction>
</comment>
<dbReference type="EC" id="2.7.1.170" evidence="1"/>
<proteinExistence type="inferred from homology"/>
<keyword evidence="1 2" id="KW-0418">Kinase</keyword>
<comment type="pathway">
    <text evidence="1">Amino-sugar metabolism; 1,6-anhydro-N-acetylmuramate degradation.</text>
</comment>
<dbReference type="Gene3D" id="3.30.420.40">
    <property type="match status" value="2"/>
</dbReference>
<dbReference type="AlphaFoldDB" id="A0A8D3Y3W6"/>
<dbReference type="GO" id="GO:0016301">
    <property type="term" value="F:kinase activity"/>
    <property type="evidence" value="ECO:0007669"/>
    <property type="project" value="UniProtKB-KW"/>
</dbReference>
<evidence type="ECO:0000313" key="3">
    <source>
        <dbReference type="Proteomes" id="UP000031271"/>
    </source>
</evidence>
<feature type="binding site" evidence="1">
    <location>
        <begin position="12"/>
        <end position="19"/>
    </location>
    <ligand>
        <name>ATP</name>
        <dbReference type="ChEBI" id="CHEBI:30616"/>
    </ligand>
</feature>
<dbReference type="PANTHER" id="PTHR30605">
    <property type="entry name" value="ANHYDRO-N-ACETYLMURAMIC ACID KINASE"/>
    <property type="match status" value="1"/>
</dbReference>
<dbReference type="GO" id="GO:0097175">
    <property type="term" value="P:1,6-anhydro-N-acetyl-beta-muramic acid catabolic process"/>
    <property type="evidence" value="ECO:0007669"/>
    <property type="project" value="UniProtKB-UniRule"/>
</dbReference>
<evidence type="ECO:0000256" key="1">
    <source>
        <dbReference type="HAMAP-Rule" id="MF_01270"/>
    </source>
</evidence>
<dbReference type="UniPathway" id="UPA00343"/>
<reference evidence="3" key="1">
    <citation type="submission" date="2014-03" db="EMBL/GenBank/DDBJ databases">
        <title>Complete genome of Pseudomonas balearica DSM 6083T, a sewage water isolate from an enrichment with 2-methylnaphthalene.</title>
        <authorList>
            <person name="Salva-Serra F."/>
            <person name="Jaen-Luchoro D."/>
            <person name="Busquets A."/>
            <person name="Pena A."/>
            <person name="Gomila M."/>
            <person name="Bosch R."/>
            <person name="Nogales B."/>
            <person name="Garcia-Valdes E."/>
            <person name="Lalucat J."/>
            <person name="Bennasar A."/>
        </authorList>
    </citation>
    <scope>NUCLEOTIDE SEQUENCE [LARGE SCALE GENOMIC DNA]</scope>
    <source>
        <strain evidence="3">DSM 6083</strain>
    </source>
</reference>
<evidence type="ECO:0000313" key="2">
    <source>
        <dbReference type="EMBL" id="AJE16803.1"/>
    </source>
</evidence>
<protein>
    <recommendedName>
        <fullName evidence="1">Anhydro-N-acetylmuramic acid kinase</fullName>
        <ecNumber evidence="1">2.7.1.170</ecNumber>
    </recommendedName>
    <alternativeName>
        <fullName evidence="1">AnhMurNAc kinase</fullName>
    </alternativeName>
</protein>
<dbReference type="GO" id="GO:0016773">
    <property type="term" value="F:phosphotransferase activity, alcohol group as acceptor"/>
    <property type="evidence" value="ECO:0007669"/>
    <property type="project" value="UniProtKB-UniRule"/>
</dbReference>
<dbReference type="GO" id="GO:0005524">
    <property type="term" value="F:ATP binding"/>
    <property type="evidence" value="ECO:0007669"/>
    <property type="project" value="UniProtKB-UniRule"/>
</dbReference>
<dbReference type="KEGG" id="pbm:CL52_17840"/>
<comment type="function">
    <text evidence="1">Catalyzes the specific phosphorylation of 1,6-anhydro-N-acetylmuramic acid (anhMurNAc) with the simultaneous cleavage of the 1,6-anhydro ring, generating MurNAc-6-P. Is required for the utilization of anhMurNAc either imported from the medium or derived from its own cell wall murein, and thus plays a role in cell wall recycling.</text>
</comment>
<keyword evidence="1" id="KW-0119">Carbohydrate metabolism</keyword>
<dbReference type="NCBIfam" id="NF007139">
    <property type="entry name" value="PRK09585.1-3"/>
    <property type="match status" value="1"/>
</dbReference>
<name>A0A8D3Y3W6_9GAMM</name>
<dbReference type="HAMAP" id="MF_01270">
    <property type="entry name" value="AnhMurNAc_kinase"/>
    <property type="match status" value="1"/>
</dbReference>
<keyword evidence="1" id="KW-0547">Nucleotide-binding</keyword>
<dbReference type="Proteomes" id="UP000031271">
    <property type="component" value="Chromosome"/>
</dbReference>
<dbReference type="CDD" id="cd24050">
    <property type="entry name" value="ASKHA_NBD_ANMK"/>
    <property type="match status" value="1"/>
</dbReference>
<organism evidence="2 3">
    <name type="scientific">Stutzerimonas balearica DSM 6083</name>
    <dbReference type="NCBI Taxonomy" id="1123016"/>
    <lineage>
        <taxon>Bacteria</taxon>
        <taxon>Pseudomonadati</taxon>
        <taxon>Pseudomonadota</taxon>
        <taxon>Gammaproteobacteria</taxon>
        <taxon>Pseudomonadales</taxon>
        <taxon>Pseudomonadaceae</taxon>
        <taxon>Stutzerimonas</taxon>
    </lineage>
</organism>
<dbReference type="GO" id="GO:0009254">
    <property type="term" value="P:peptidoglycan turnover"/>
    <property type="evidence" value="ECO:0007669"/>
    <property type="project" value="UniProtKB-UniRule"/>
</dbReference>
<dbReference type="UniPathway" id="UPA00544"/>